<comment type="subcellular location">
    <subcellularLocation>
        <location evidence="8">Golgi apparatus</location>
        <location evidence="8">trans-Golgi network membrane</location>
        <topology evidence="8">Single-pass type IV membrane protein</topology>
    </subcellularLocation>
</comment>
<dbReference type="CDD" id="cd21442">
    <property type="entry name" value="SNARE_NTD_STX6-like"/>
    <property type="match status" value="1"/>
</dbReference>
<sequence>MASDLCRWEVDPFFSAAEDVQDSADRMESAYRTWLHDQSLGEPDPADMELVSLIEIRKRELITALGTAKWQLEDFERAIRVTASTNKAYSKEDAPSRHMQFIGAIQNQIASIEKELQDSIKKDGNRSLQWVDLDDRERDDLAMFLSGGGSLKNTMEHGMCRNITEQQSKGSIGTSANLRDTEDMVELRLDDTQLLHPATGQSKLQCTRHSRTNGACVLDTLHNGFTETEVINKDSEFVVDLAHKLSGTRDDCHSGDSLERATGHKRSASAGAEFRAWKIVIADNDIGKRSYDSRCENFDNGLNFWGYISNLKFMPKLNFSKSGMKRWKDGEGSSINRSKHDQMVRPSSNGVLNTWSGGNNTISNGYHLHSDGNSEAKQLHGWTGGVQRRFQRSQCFIEYSRLHPARITSAILVMLGLLGLFTFHVT</sequence>
<evidence type="ECO:0000256" key="2">
    <source>
        <dbReference type="ARBA" id="ARBA00022448"/>
    </source>
</evidence>
<accession>B8LQV3</accession>
<dbReference type="GO" id="GO:0015031">
    <property type="term" value="P:protein transport"/>
    <property type="evidence" value="ECO:0007669"/>
    <property type="project" value="UniProtKB-KW"/>
</dbReference>
<dbReference type="SUPFAM" id="SSF47661">
    <property type="entry name" value="t-snare proteins"/>
    <property type="match status" value="1"/>
</dbReference>
<proteinExistence type="evidence at transcript level"/>
<evidence type="ECO:0000256" key="1">
    <source>
        <dbReference type="ARBA" id="ARBA00009063"/>
    </source>
</evidence>
<dbReference type="GO" id="GO:0016020">
    <property type="term" value="C:membrane"/>
    <property type="evidence" value="ECO:0007669"/>
    <property type="project" value="InterPro"/>
</dbReference>
<evidence type="ECO:0000256" key="6">
    <source>
        <dbReference type="ARBA" id="ARBA00023034"/>
    </source>
</evidence>
<evidence type="ECO:0000256" key="7">
    <source>
        <dbReference type="ARBA" id="ARBA00023136"/>
    </source>
</evidence>
<keyword evidence="7 9" id="KW-0472">Membrane</keyword>
<evidence type="ECO:0000256" key="8">
    <source>
        <dbReference type="ARBA" id="ARBA00037801"/>
    </source>
</evidence>
<dbReference type="GO" id="GO:0005794">
    <property type="term" value="C:Golgi apparatus"/>
    <property type="evidence" value="ECO:0007669"/>
    <property type="project" value="UniProtKB-SubCell"/>
</dbReference>
<keyword evidence="2" id="KW-0813">Transport</keyword>
<evidence type="ECO:0000256" key="4">
    <source>
        <dbReference type="ARBA" id="ARBA00022927"/>
    </source>
</evidence>
<feature type="transmembrane region" description="Helical" evidence="9">
    <location>
        <begin position="407"/>
        <end position="425"/>
    </location>
</feature>
<evidence type="ECO:0000256" key="3">
    <source>
        <dbReference type="ARBA" id="ARBA00022692"/>
    </source>
</evidence>
<keyword evidence="4" id="KW-0653">Protein transport</keyword>
<organism evidence="11">
    <name type="scientific">Picea sitchensis</name>
    <name type="common">Sitka spruce</name>
    <name type="synonym">Pinus sitchensis</name>
    <dbReference type="NCBI Taxonomy" id="3332"/>
    <lineage>
        <taxon>Eukaryota</taxon>
        <taxon>Viridiplantae</taxon>
        <taxon>Streptophyta</taxon>
        <taxon>Embryophyta</taxon>
        <taxon>Tracheophyta</taxon>
        <taxon>Spermatophyta</taxon>
        <taxon>Pinopsida</taxon>
        <taxon>Pinidae</taxon>
        <taxon>Conifers I</taxon>
        <taxon>Pinales</taxon>
        <taxon>Pinaceae</taxon>
        <taxon>Picea</taxon>
    </lineage>
</organism>
<evidence type="ECO:0000313" key="11">
    <source>
        <dbReference type="EMBL" id="ABR18033.1"/>
    </source>
</evidence>
<dbReference type="EMBL" id="EF678265">
    <property type="protein sequence ID" value="ABR18033.1"/>
    <property type="molecule type" value="mRNA"/>
</dbReference>
<keyword evidence="5 9" id="KW-1133">Transmembrane helix</keyword>
<dbReference type="Pfam" id="PF09177">
    <property type="entry name" value="STX6_10_61_N"/>
    <property type="match status" value="1"/>
</dbReference>
<protein>
    <recommendedName>
        <fullName evidence="10">Syntaxin 6/10/61 N-terminal domain-containing protein</fullName>
    </recommendedName>
</protein>
<keyword evidence="6" id="KW-0333">Golgi apparatus</keyword>
<dbReference type="PANTHER" id="PTHR34949">
    <property type="entry name" value="OS05G0443700 PROTEIN"/>
    <property type="match status" value="1"/>
</dbReference>
<evidence type="ECO:0000256" key="9">
    <source>
        <dbReference type="SAM" id="Phobius"/>
    </source>
</evidence>
<feature type="domain" description="Syntaxin 6/10/61 N-terminal" evidence="10">
    <location>
        <begin position="11"/>
        <end position="113"/>
    </location>
</feature>
<dbReference type="FunFam" id="1.20.58.90:FF:000004">
    <property type="entry name" value="Syntaxin 10"/>
    <property type="match status" value="1"/>
</dbReference>
<name>B8LQV3_PICSI</name>
<keyword evidence="3 9" id="KW-0812">Transmembrane</keyword>
<evidence type="ECO:0000259" key="10">
    <source>
        <dbReference type="Pfam" id="PF09177"/>
    </source>
</evidence>
<dbReference type="InterPro" id="IPR010989">
    <property type="entry name" value="SNARE"/>
</dbReference>
<dbReference type="Gene3D" id="1.20.58.90">
    <property type="match status" value="1"/>
</dbReference>
<evidence type="ECO:0000256" key="5">
    <source>
        <dbReference type="ARBA" id="ARBA00022989"/>
    </source>
</evidence>
<dbReference type="GO" id="GO:0048193">
    <property type="term" value="P:Golgi vesicle transport"/>
    <property type="evidence" value="ECO:0007669"/>
    <property type="project" value="InterPro"/>
</dbReference>
<dbReference type="InterPro" id="IPR015260">
    <property type="entry name" value="Syntaxin-6/10/61_N"/>
</dbReference>
<dbReference type="PANTHER" id="PTHR34949:SF2">
    <property type="entry name" value="OS05G0443700 PROTEIN"/>
    <property type="match status" value="1"/>
</dbReference>
<dbReference type="AlphaFoldDB" id="B8LQV3"/>
<reference evidence="11" key="1">
    <citation type="submission" date="2007-06" db="EMBL/GenBank/DDBJ databases">
        <title>Full length cDNA sequences from Sitka Spruce (Picea sitchensis).</title>
        <authorList>
            <person name="Ralph S.G."/>
            <person name="Chun H.E."/>
            <person name="Liao N."/>
            <person name="Ali J."/>
            <person name="Reid K."/>
            <person name="Kolosova N."/>
            <person name="Cooper N."/>
            <person name="Cullis C."/>
            <person name="Jancsik S."/>
            <person name="Moore R."/>
            <person name="Mayo M."/>
            <person name="Wagner S."/>
            <person name="Holt R.A."/>
            <person name="Jones S.J.M."/>
            <person name="Marra M.A."/>
            <person name="Ritland C.E."/>
            <person name="Ritland K."/>
            <person name="Bohlmann J."/>
        </authorList>
    </citation>
    <scope>NUCLEOTIDE SEQUENCE</scope>
    <source>
        <tissue evidence="11">Bark</tissue>
    </source>
</reference>
<comment type="similarity">
    <text evidence="1">Belongs to the syntaxin family.</text>
</comment>